<reference evidence="2" key="2">
    <citation type="submission" date="2020-11" db="EMBL/GenBank/DDBJ databases">
        <authorList>
            <person name="McCartney M.A."/>
            <person name="Auch B."/>
            <person name="Kono T."/>
            <person name="Mallez S."/>
            <person name="Becker A."/>
            <person name="Gohl D.M."/>
            <person name="Silverstein K.A.T."/>
            <person name="Koren S."/>
            <person name="Bechman K.B."/>
            <person name="Herman A."/>
            <person name="Abrahante J.E."/>
            <person name="Garbe J."/>
        </authorList>
    </citation>
    <scope>NUCLEOTIDE SEQUENCE</scope>
    <source>
        <strain evidence="2">Duluth1</strain>
        <tissue evidence="2">Whole animal</tissue>
    </source>
</reference>
<organism evidence="2 3">
    <name type="scientific">Dreissena polymorpha</name>
    <name type="common">Zebra mussel</name>
    <name type="synonym">Mytilus polymorpha</name>
    <dbReference type="NCBI Taxonomy" id="45954"/>
    <lineage>
        <taxon>Eukaryota</taxon>
        <taxon>Metazoa</taxon>
        <taxon>Spiralia</taxon>
        <taxon>Lophotrochozoa</taxon>
        <taxon>Mollusca</taxon>
        <taxon>Bivalvia</taxon>
        <taxon>Autobranchia</taxon>
        <taxon>Heteroconchia</taxon>
        <taxon>Euheterodonta</taxon>
        <taxon>Imparidentia</taxon>
        <taxon>Neoheterodontei</taxon>
        <taxon>Myida</taxon>
        <taxon>Dreissenoidea</taxon>
        <taxon>Dreissenidae</taxon>
        <taxon>Dreissena</taxon>
    </lineage>
</organism>
<dbReference type="EMBL" id="JAIWYP010000016">
    <property type="protein sequence ID" value="KAH3695327.1"/>
    <property type="molecule type" value="Genomic_DNA"/>
</dbReference>
<comment type="caution">
    <text evidence="2">The sequence shown here is derived from an EMBL/GenBank/DDBJ whole genome shotgun (WGS) entry which is preliminary data.</text>
</comment>
<keyword evidence="3" id="KW-1185">Reference proteome</keyword>
<feature type="region of interest" description="Disordered" evidence="1">
    <location>
        <begin position="165"/>
        <end position="197"/>
    </location>
</feature>
<feature type="region of interest" description="Disordered" evidence="1">
    <location>
        <begin position="134"/>
        <end position="153"/>
    </location>
</feature>
<sequence length="359" mass="41291">MEQTNNENGLRLHTKYCDKMYRWVIWRISLNEEISRAITKKDGQRHRSNAASRVTETYILRHDAGTHGRQMKQLSLPPKSDASINVLSVLPDRDYLVYGLPRVRLPTKVPVDVKELHDSSREMDAFLSRNVSDTYSNSETSASLSSSSQTESQNIADDLHHIKAKSKPETDDTQPSEEEIVKPSNARVSKPRVNANGTINPIAVNKSRMFWERLAGRKNEIISLNKTENHKFEDIPKSKSHTNTNNCLVSNDILQQQQRLLKKTNKTRSSKDLWQTVADRKREIAEMNGGLNKKDQSKSHLWGFIFSKKKDLLHMKRTGVKQDDVNRKNNVSDKQVNSGNPFQRELAERLRKRRIDPDN</sequence>
<evidence type="ECO:0000256" key="1">
    <source>
        <dbReference type="SAM" id="MobiDB-lite"/>
    </source>
</evidence>
<feature type="region of interest" description="Disordered" evidence="1">
    <location>
        <begin position="319"/>
        <end position="342"/>
    </location>
</feature>
<accession>A0A9D3YBE0</accession>
<evidence type="ECO:0000313" key="3">
    <source>
        <dbReference type="Proteomes" id="UP000828390"/>
    </source>
</evidence>
<dbReference type="Proteomes" id="UP000828390">
    <property type="component" value="Unassembled WGS sequence"/>
</dbReference>
<feature type="compositionally biased region" description="Basic and acidic residues" evidence="1">
    <location>
        <begin position="319"/>
        <end position="331"/>
    </location>
</feature>
<feature type="compositionally biased region" description="Low complexity" evidence="1">
    <location>
        <begin position="136"/>
        <end position="153"/>
    </location>
</feature>
<dbReference type="AlphaFoldDB" id="A0A9D3YBE0"/>
<gene>
    <name evidence="2" type="ORF">DPMN_082784</name>
</gene>
<reference evidence="2" key="1">
    <citation type="journal article" date="2019" name="bioRxiv">
        <title>The Genome of the Zebra Mussel, Dreissena polymorpha: A Resource for Invasive Species Research.</title>
        <authorList>
            <person name="McCartney M.A."/>
            <person name="Auch B."/>
            <person name="Kono T."/>
            <person name="Mallez S."/>
            <person name="Zhang Y."/>
            <person name="Obille A."/>
            <person name="Becker A."/>
            <person name="Abrahante J.E."/>
            <person name="Garbe J."/>
            <person name="Badalamenti J.P."/>
            <person name="Herman A."/>
            <person name="Mangelson H."/>
            <person name="Liachko I."/>
            <person name="Sullivan S."/>
            <person name="Sone E.D."/>
            <person name="Koren S."/>
            <person name="Silverstein K.A.T."/>
            <person name="Beckman K.B."/>
            <person name="Gohl D.M."/>
        </authorList>
    </citation>
    <scope>NUCLEOTIDE SEQUENCE</scope>
    <source>
        <strain evidence="2">Duluth1</strain>
        <tissue evidence="2">Whole animal</tissue>
    </source>
</reference>
<feature type="compositionally biased region" description="Polar residues" evidence="1">
    <location>
        <begin position="332"/>
        <end position="341"/>
    </location>
</feature>
<evidence type="ECO:0000313" key="2">
    <source>
        <dbReference type="EMBL" id="KAH3695327.1"/>
    </source>
</evidence>
<name>A0A9D3YBE0_DREPO</name>
<proteinExistence type="predicted"/>
<protein>
    <submittedName>
        <fullName evidence="2">Uncharacterized protein</fullName>
    </submittedName>
</protein>